<protein>
    <recommendedName>
        <fullName evidence="4">DUF5667 domain-containing protein</fullName>
    </recommendedName>
</protein>
<dbReference type="AlphaFoldDB" id="A0A1F5KU41"/>
<sequence>MDKFLGINPKILTRAEIVLIAILALAAFSLILTRYVNPDFVPLFNLKRLQEKVFLNTKPSPESKVEYMTFLLNVRLDEIKYILSRKKYDYLLSTSLRYSTLAGETTELIIANNLKDQAEPLKNQFLYHKQILHDLYVSYPKNTDNVEYKYLEDDINYLDIYLNKLSRLK</sequence>
<evidence type="ECO:0000313" key="3">
    <source>
        <dbReference type="Proteomes" id="UP000178565"/>
    </source>
</evidence>
<evidence type="ECO:0008006" key="4">
    <source>
        <dbReference type="Google" id="ProtNLM"/>
    </source>
</evidence>
<evidence type="ECO:0000256" key="1">
    <source>
        <dbReference type="SAM" id="Phobius"/>
    </source>
</evidence>
<dbReference type="STRING" id="1797785.A3B45_03720"/>
<organism evidence="2 3">
    <name type="scientific">Candidatus Daviesbacteria bacterium RIFCSPLOWO2_01_FULL_39_12</name>
    <dbReference type="NCBI Taxonomy" id="1797785"/>
    <lineage>
        <taxon>Bacteria</taxon>
        <taxon>Candidatus Daviesiibacteriota</taxon>
    </lineage>
</organism>
<dbReference type="EMBL" id="MFDM01000003">
    <property type="protein sequence ID" value="OGE44359.1"/>
    <property type="molecule type" value="Genomic_DNA"/>
</dbReference>
<evidence type="ECO:0000313" key="2">
    <source>
        <dbReference type="EMBL" id="OGE44359.1"/>
    </source>
</evidence>
<dbReference type="Proteomes" id="UP000178565">
    <property type="component" value="Unassembled WGS sequence"/>
</dbReference>
<comment type="caution">
    <text evidence="2">The sequence shown here is derived from an EMBL/GenBank/DDBJ whole genome shotgun (WGS) entry which is preliminary data.</text>
</comment>
<keyword evidence="1" id="KW-0812">Transmembrane</keyword>
<feature type="transmembrane region" description="Helical" evidence="1">
    <location>
        <begin position="12"/>
        <end position="32"/>
    </location>
</feature>
<gene>
    <name evidence="2" type="ORF">A3B45_03720</name>
</gene>
<proteinExistence type="predicted"/>
<keyword evidence="1" id="KW-1133">Transmembrane helix</keyword>
<name>A0A1F5KU41_9BACT</name>
<accession>A0A1F5KU41</accession>
<keyword evidence="1" id="KW-0472">Membrane</keyword>
<reference evidence="2 3" key="1">
    <citation type="journal article" date="2016" name="Nat. Commun.">
        <title>Thousands of microbial genomes shed light on interconnected biogeochemical processes in an aquifer system.</title>
        <authorList>
            <person name="Anantharaman K."/>
            <person name="Brown C.T."/>
            <person name="Hug L.A."/>
            <person name="Sharon I."/>
            <person name="Castelle C.J."/>
            <person name="Probst A.J."/>
            <person name="Thomas B.C."/>
            <person name="Singh A."/>
            <person name="Wilkins M.J."/>
            <person name="Karaoz U."/>
            <person name="Brodie E.L."/>
            <person name="Williams K.H."/>
            <person name="Hubbard S.S."/>
            <person name="Banfield J.F."/>
        </authorList>
    </citation>
    <scope>NUCLEOTIDE SEQUENCE [LARGE SCALE GENOMIC DNA]</scope>
</reference>